<dbReference type="AlphaFoldDB" id="A0A0B5FBZ2"/>
<sequence length="322" mass="36066">MATEHNFLFEAQQAPRRLDHFLADELPELSRSQIKRLIEDGQVQVDGRVTKAGEKLKGGERLRVIEPAPQAALPVAEAIELEVLYEDSHLIVINKPAGLVVHPAAGHSSGTLVNALLHHCTDLSGIGGELRPGIVHRLDKETSGVMVATKDDATHQELSRQFKEHSITRRYLALVHGMVQNNQGVIDRPIGRHPTDRKKMSSRSGRGRRAVTRWQVLKRFDRDRLTLLELTLETGRTHQIRVHFADMNLALVGDPVYGSTSRTNALHDLDLRRLVQRLGRQALHAQLLGFVHPATGEYLEFKSPPPADLQAVLDYLDRLYAE</sequence>
<keyword evidence="3 6" id="KW-0413">Isomerase</keyword>
<dbReference type="InterPro" id="IPR006145">
    <property type="entry name" value="PsdUridine_synth_RsuA/RluA"/>
</dbReference>
<organism evidence="9 10">
    <name type="scientific">Geoalkalibacter subterraneus</name>
    <dbReference type="NCBI Taxonomy" id="483547"/>
    <lineage>
        <taxon>Bacteria</taxon>
        <taxon>Pseudomonadati</taxon>
        <taxon>Thermodesulfobacteriota</taxon>
        <taxon>Desulfuromonadia</taxon>
        <taxon>Desulfuromonadales</taxon>
        <taxon>Geoalkalibacteraceae</taxon>
        <taxon>Geoalkalibacter</taxon>
    </lineage>
</organism>
<dbReference type="SUPFAM" id="SSF55174">
    <property type="entry name" value="Alpha-L RNA-binding motif"/>
    <property type="match status" value="1"/>
</dbReference>
<evidence type="ECO:0000256" key="7">
    <source>
        <dbReference type="SAM" id="MobiDB-lite"/>
    </source>
</evidence>
<dbReference type="InterPro" id="IPR006224">
    <property type="entry name" value="PsdUridine_synth_RluA-like_CS"/>
</dbReference>
<comment type="similarity">
    <text evidence="1 6">Belongs to the pseudouridine synthase RluA family.</text>
</comment>
<dbReference type="STRING" id="483547.GSUB_02705"/>
<evidence type="ECO:0000313" key="9">
    <source>
        <dbReference type="EMBL" id="AJF05697.1"/>
    </source>
</evidence>
<evidence type="ECO:0000256" key="3">
    <source>
        <dbReference type="ARBA" id="ARBA00023235"/>
    </source>
</evidence>
<evidence type="ECO:0000256" key="1">
    <source>
        <dbReference type="ARBA" id="ARBA00010876"/>
    </source>
</evidence>
<dbReference type="GO" id="GO:0120159">
    <property type="term" value="F:rRNA pseudouridine synthase activity"/>
    <property type="evidence" value="ECO:0007669"/>
    <property type="project" value="UniProtKB-ARBA"/>
</dbReference>
<dbReference type="Pfam" id="PF01479">
    <property type="entry name" value="S4"/>
    <property type="match status" value="1"/>
</dbReference>
<evidence type="ECO:0000256" key="4">
    <source>
        <dbReference type="PIRSR" id="PIRSR606225-1"/>
    </source>
</evidence>
<gene>
    <name evidence="9" type="ORF">GSUB_02705</name>
</gene>
<dbReference type="CDD" id="cd00165">
    <property type="entry name" value="S4"/>
    <property type="match status" value="1"/>
</dbReference>
<keyword evidence="2 5" id="KW-0694">RNA-binding</keyword>
<protein>
    <recommendedName>
        <fullName evidence="6">Pseudouridine synthase</fullName>
        <ecNumber evidence="6">5.4.99.-</ecNumber>
    </recommendedName>
</protein>
<dbReference type="PROSITE" id="PS50889">
    <property type="entry name" value="S4"/>
    <property type="match status" value="1"/>
</dbReference>
<dbReference type="InterPro" id="IPR020103">
    <property type="entry name" value="PsdUridine_synth_cat_dom_sf"/>
</dbReference>
<dbReference type="GO" id="GO:0000455">
    <property type="term" value="P:enzyme-directed rRNA pseudouridine synthesis"/>
    <property type="evidence" value="ECO:0007669"/>
    <property type="project" value="TreeGrafter"/>
</dbReference>
<evidence type="ECO:0000256" key="5">
    <source>
        <dbReference type="PROSITE-ProRule" id="PRU00182"/>
    </source>
</evidence>
<feature type="region of interest" description="Disordered" evidence="7">
    <location>
        <begin position="185"/>
        <end position="205"/>
    </location>
</feature>
<dbReference type="Proteomes" id="UP000035036">
    <property type="component" value="Chromosome"/>
</dbReference>
<dbReference type="Gene3D" id="3.10.290.10">
    <property type="entry name" value="RNA-binding S4 domain"/>
    <property type="match status" value="1"/>
</dbReference>
<dbReference type="Pfam" id="PF00849">
    <property type="entry name" value="PseudoU_synth_2"/>
    <property type="match status" value="1"/>
</dbReference>
<dbReference type="SUPFAM" id="SSF55120">
    <property type="entry name" value="Pseudouridine synthase"/>
    <property type="match status" value="1"/>
</dbReference>
<feature type="active site" evidence="4">
    <location>
        <position position="139"/>
    </location>
</feature>
<dbReference type="EC" id="5.4.99.-" evidence="6"/>
<proteinExistence type="inferred from homology"/>
<dbReference type="InterPro" id="IPR036986">
    <property type="entry name" value="S4_RNA-bd_sf"/>
</dbReference>
<dbReference type="SMART" id="SM00363">
    <property type="entry name" value="S4"/>
    <property type="match status" value="1"/>
</dbReference>
<dbReference type="Gene3D" id="3.30.2350.10">
    <property type="entry name" value="Pseudouridine synthase"/>
    <property type="match status" value="1"/>
</dbReference>
<dbReference type="RefSeq" id="WP_040199079.1">
    <property type="nucleotide sequence ID" value="NZ_CP010311.1"/>
</dbReference>
<dbReference type="GO" id="GO:0003723">
    <property type="term" value="F:RNA binding"/>
    <property type="evidence" value="ECO:0007669"/>
    <property type="project" value="UniProtKB-KW"/>
</dbReference>
<feature type="compositionally biased region" description="Basic and acidic residues" evidence="7">
    <location>
        <begin position="189"/>
        <end position="199"/>
    </location>
</feature>
<keyword evidence="10" id="KW-1185">Reference proteome</keyword>
<dbReference type="NCBIfam" id="TIGR00005">
    <property type="entry name" value="rluA_subfam"/>
    <property type="match status" value="1"/>
</dbReference>
<dbReference type="PANTHER" id="PTHR21600:SF44">
    <property type="entry name" value="RIBOSOMAL LARGE SUBUNIT PSEUDOURIDINE SYNTHASE D"/>
    <property type="match status" value="1"/>
</dbReference>
<dbReference type="KEGG" id="gsb:GSUB_02705"/>
<dbReference type="PROSITE" id="PS01129">
    <property type="entry name" value="PSI_RLU"/>
    <property type="match status" value="1"/>
</dbReference>
<dbReference type="OrthoDB" id="128480at2"/>
<dbReference type="InterPro" id="IPR050188">
    <property type="entry name" value="RluA_PseudoU_synthase"/>
</dbReference>
<dbReference type="FunFam" id="3.30.2350.10:FF:000006">
    <property type="entry name" value="Pseudouridine synthase"/>
    <property type="match status" value="1"/>
</dbReference>
<dbReference type="InterPro" id="IPR006225">
    <property type="entry name" value="PsdUridine_synth_RluC/D"/>
</dbReference>
<comment type="function">
    <text evidence="6">Responsible for synthesis of pseudouridine from uracil.</text>
</comment>
<dbReference type="InterPro" id="IPR002942">
    <property type="entry name" value="S4_RNA-bd"/>
</dbReference>
<evidence type="ECO:0000313" key="10">
    <source>
        <dbReference type="Proteomes" id="UP000035036"/>
    </source>
</evidence>
<evidence type="ECO:0000256" key="2">
    <source>
        <dbReference type="ARBA" id="ARBA00022884"/>
    </source>
</evidence>
<dbReference type="PANTHER" id="PTHR21600">
    <property type="entry name" value="MITOCHONDRIAL RNA PSEUDOURIDINE SYNTHASE"/>
    <property type="match status" value="1"/>
</dbReference>
<comment type="catalytic activity">
    <reaction evidence="6">
        <text>a uridine in RNA = a pseudouridine in RNA</text>
        <dbReference type="Rhea" id="RHEA:48348"/>
        <dbReference type="Rhea" id="RHEA-COMP:12068"/>
        <dbReference type="Rhea" id="RHEA-COMP:12069"/>
        <dbReference type="ChEBI" id="CHEBI:65314"/>
        <dbReference type="ChEBI" id="CHEBI:65315"/>
    </reaction>
</comment>
<dbReference type="CDD" id="cd02869">
    <property type="entry name" value="PseudoU_synth_RluA_like"/>
    <property type="match status" value="1"/>
</dbReference>
<evidence type="ECO:0000259" key="8">
    <source>
        <dbReference type="SMART" id="SM00363"/>
    </source>
</evidence>
<dbReference type="HOGENOM" id="CLU_016902_4_4_7"/>
<feature type="domain" description="RNA-binding S4" evidence="8">
    <location>
        <begin position="16"/>
        <end position="74"/>
    </location>
</feature>
<reference evidence="9 10" key="1">
    <citation type="journal article" date="2015" name="Genome Announc.">
        <title>Genomes of Geoalkalibacter ferrihydriticus Z-0531T and Geoalkalibacter subterraneus Red1T, Two Haloalkaliphilic Metal-Reducing Deltaproteobacteria.</title>
        <authorList>
            <person name="Badalamenti J.P."/>
            <person name="Krajmalnik-Brown R."/>
            <person name="Torres C.I."/>
            <person name="Bond D.R."/>
        </authorList>
    </citation>
    <scope>NUCLEOTIDE SEQUENCE [LARGE SCALE GENOMIC DNA]</scope>
    <source>
        <strain evidence="9 10">Red1</strain>
    </source>
</reference>
<evidence type="ECO:0000256" key="6">
    <source>
        <dbReference type="RuleBase" id="RU362028"/>
    </source>
</evidence>
<accession>A0A0B5FBZ2</accession>
<name>A0A0B5FBZ2_9BACT</name>
<dbReference type="EMBL" id="CP010311">
    <property type="protein sequence ID" value="AJF05697.1"/>
    <property type="molecule type" value="Genomic_DNA"/>
</dbReference>